<dbReference type="OMA" id="QWTSSDQ"/>
<keyword evidence="2 8" id="KW-0863">Zinc-finger</keyword>
<keyword evidence="3 9" id="KW-0862">Zinc</keyword>
<dbReference type="KEGG" id="dcr:108225020"/>
<accession>A0A161XA60</accession>
<dbReference type="Gramene" id="KZM89483">
    <property type="protein sequence ID" value="KZM89483"/>
    <property type="gene ID" value="DCAR_023154"/>
</dbReference>
<evidence type="ECO:0000256" key="9">
    <source>
        <dbReference type="RuleBase" id="RU369094"/>
    </source>
</evidence>
<comment type="function">
    <text evidence="9">Transcription factor that binds specifically to a 5'-AA[AG]G-3' consensus core sequence.</text>
</comment>
<evidence type="ECO:0000313" key="12">
    <source>
        <dbReference type="Proteomes" id="UP000077755"/>
    </source>
</evidence>
<evidence type="ECO:0000256" key="2">
    <source>
        <dbReference type="ARBA" id="ARBA00022771"/>
    </source>
</evidence>
<dbReference type="PANTHER" id="PTHR31992">
    <property type="entry name" value="DOF ZINC FINGER PROTEIN DOF1.4-RELATED"/>
    <property type="match status" value="1"/>
</dbReference>
<evidence type="ECO:0000256" key="10">
    <source>
        <dbReference type="SAM" id="MobiDB-lite"/>
    </source>
</evidence>
<comment type="subcellular location">
    <subcellularLocation>
        <location evidence="8 9">Nucleus</location>
    </subcellularLocation>
</comment>
<dbReference type="GO" id="GO:0003700">
    <property type="term" value="F:DNA-binding transcription factor activity"/>
    <property type="evidence" value="ECO:0007669"/>
    <property type="project" value="UniProtKB-UniRule"/>
</dbReference>
<dbReference type="InterPro" id="IPR045174">
    <property type="entry name" value="Dof"/>
</dbReference>
<dbReference type="InterPro" id="IPR003851">
    <property type="entry name" value="Znf_Dof"/>
</dbReference>
<feature type="compositionally biased region" description="Low complexity" evidence="10">
    <location>
        <begin position="102"/>
        <end position="117"/>
    </location>
</feature>
<dbReference type="AlphaFoldDB" id="A0A161XA60"/>
<gene>
    <name evidence="11" type="ORF">DCAR_0622855</name>
</gene>
<dbReference type="GO" id="GO:0008270">
    <property type="term" value="F:zinc ion binding"/>
    <property type="evidence" value="ECO:0007669"/>
    <property type="project" value="UniProtKB-KW"/>
</dbReference>
<evidence type="ECO:0000256" key="4">
    <source>
        <dbReference type="ARBA" id="ARBA00023015"/>
    </source>
</evidence>
<keyword evidence="12" id="KW-1185">Reference proteome</keyword>
<dbReference type="OrthoDB" id="1927254at2759"/>
<evidence type="ECO:0000256" key="7">
    <source>
        <dbReference type="ARBA" id="ARBA00023242"/>
    </source>
</evidence>
<dbReference type="Proteomes" id="UP000077755">
    <property type="component" value="Chromosome 6"/>
</dbReference>
<dbReference type="GO" id="GO:0005634">
    <property type="term" value="C:nucleus"/>
    <property type="evidence" value="ECO:0007669"/>
    <property type="project" value="UniProtKB-SubCell"/>
</dbReference>
<organism evidence="11 12">
    <name type="scientific">Daucus carota subsp. sativus</name>
    <name type="common">Carrot</name>
    <dbReference type="NCBI Taxonomy" id="79200"/>
    <lineage>
        <taxon>Eukaryota</taxon>
        <taxon>Viridiplantae</taxon>
        <taxon>Streptophyta</taxon>
        <taxon>Embryophyta</taxon>
        <taxon>Tracheophyta</taxon>
        <taxon>Spermatophyta</taxon>
        <taxon>Magnoliopsida</taxon>
        <taxon>eudicotyledons</taxon>
        <taxon>Gunneridae</taxon>
        <taxon>Pentapetalae</taxon>
        <taxon>asterids</taxon>
        <taxon>campanulids</taxon>
        <taxon>Apiales</taxon>
        <taxon>Apiaceae</taxon>
        <taxon>Apioideae</taxon>
        <taxon>Scandiceae</taxon>
        <taxon>Daucinae</taxon>
        <taxon>Daucus</taxon>
        <taxon>Daucus sect. Daucus</taxon>
    </lineage>
</organism>
<keyword evidence="4 9" id="KW-0805">Transcription regulation</keyword>
<evidence type="ECO:0000256" key="3">
    <source>
        <dbReference type="ARBA" id="ARBA00022833"/>
    </source>
</evidence>
<evidence type="ECO:0000256" key="1">
    <source>
        <dbReference type="ARBA" id="ARBA00022723"/>
    </source>
</evidence>
<evidence type="ECO:0000313" key="11">
    <source>
        <dbReference type="EMBL" id="WOH03457.1"/>
    </source>
</evidence>
<dbReference type="Pfam" id="PF02701">
    <property type="entry name" value="Zn_ribbon_Dof"/>
    <property type="match status" value="1"/>
</dbReference>
<dbReference type="EMBL" id="CP093348">
    <property type="protein sequence ID" value="WOH03457.1"/>
    <property type="molecule type" value="Genomic_DNA"/>
</dbReference>
<keyword evidence="1 9" id="KW-0479">Metal-binding</keyword>
<protein>
    <recommendedName>
        <fullName evidence="9">Dof zinc finger protein</fullName>
    </recommendedName>
</protein>
<proteinExistence type="predicted"/>
<name>A0A161XA60_DAUCS</name>
<keyword evidence="5 8" id="KW-0238">DNA-binding</keyword>
<feature type="region of interest" description="Disordered" evidence="10">
    <location>
        <begin position="77"/>
        <end position="124"/>
    </location>
</feature>
<feature type="compositionally biased region" description="Basic residues" evidence="10">
    <location>
        <begin position="77"/>
        <end position="87"/>
    </location>
</feature>
<evidence type="ECO:0000256" key="5">
    <source>
        <dbReference type="ARBA" id="ARBA00023125"/>
    </source>
</evidence>
<keyword evidence="6 9" id="KW-0804">Transcription</keyword>
<keyword evidence="7 8" id="KW-0539">Nucleus</keyword>
<reference evidence="11" key="2">
    <citation type="submission" date="2022-03" db="EMBL/GenBank/DDBJ databases">
        <title>Draft title - Genomic analysis of global carrot germplasm unveils the trajectory of domestication and the origin of high carotenoid orange carrot.</title>
        <authorList>
            <person name="Iorizzo M."/>
            <person name="Ellison S."/>
            <person name="Senalik D."/>
            <person name="Macko-Podgorni A."/>
            <person name="Grzebelus D."/>
            <person name="Bostan H."/>
            <person name="Rolling W."/>
            <person name="Curaba J."/>
            <person name="Simon P."/>
        </authorList>
    </citation>
    <scope>NUCLEOTIDE SEQUENCE</scope>
    <source>
        <tissue evidence="11">Leaf</tissue>
    </source>
</reference>
<evidence type="ECO:0000256" key="8">
    <source>
        <dbReference type="PROSITE-ProRule" id="PRU00071"/>
    </source>
</evidence>
<reference evidence="11" key="1">
    <citation type="journal article" date="2016" name="Nat. Genet.">
        <title>A high-quality carrot genome assembly provides new insights into carotenoid accumulation and asterid genome evolution.</title>
        <authorList>
            <person name="Iorizzo M."/>
            <person name="Ellison S."/>
            <person name="Senalik D."/>
            <person name="Zeng P."/>
            <person name="Satapoomin P."/>
            <person name="Huang J."/>
            <person name="Bowman M."/>
            <person name="Iovene M."/>
            <person name="Sanseverino W."/>
            <person name="Cavagnaro P."/>
            <person name="Yildiz M."/>
            <person name="Macko-Podgorni A."/>
            <person name="Moranska E."/>
            <person name="Grzebelus E."/>
            <person name="Grzebelus D."/>
            <person name="Ashrafi H."/>
            <person name="Zheng Z."/>
            <person name="Cheng S."/>
            <person name="Spooner D."/>
            <person name="Van Deynze A."/>
            <person name="Simon P."/>
        </authorList>
    </citation>
    <scope>NUCLEOTIDE SEQUENCE</scope>
    <source>
        <tissue evidence="11">Leaf</tissue>
    </source>
</reference>
<dbReference type="PROSITE" id="PS01361">
    <property type="entry name" value="ZF_DOF_1"/>
    <property type="match status" value="1"/>
</dbReference>
<dbReference type="GO" id="GO:0003677">
    <property type="term" value="F:DNA binding"/>
    <property type="evidence" value="ECO:0007669"/>
    <property type="project" value="UniProtKB-UniRule"/>
</dbReference>
<dbReference type="PROSITE" id="PS50884">
    <property type="entry name" value="ZF_DOF_2"/>
    <property type="match status" value="1"/>
</dbReference>
<evidence type="ECO:0000256" key="6">
    <source>
        <dbReference type="ARBA" id="ARBA00023163"/>
    </source>
</evidence>
<dbReference type="PANTHER" id="PTHR31992:SF313">
    <property type="entry name" value="DOF ZINC FINGER PROTEIN DOF5.7"/>
    <property type="match status" value="1"/>
</dbReference>
<sequence>MQDMRIFNTGIDRRLRTNAAINHQQALKCPRCESLNTKFCYYNNYNLAQPRFYCKACRRYWTKGGVLRNVPVGGGIRKAKRSSKNKKLISTADQADAEKSAESNSSSERSSLTATTEVVSAPSTMSSCPNLFSFATDTNSSQFPVPQVNEPGFNQQNFIDPDSAGSMFSDIGQFTEIMASSTTDLGFSIADTSTFRSGNQNDDQVQQMQSIRRCELYLEETTRIESKESDTKMSNDGLTDVEWRVDDQEIYDLTGNVDEAYWSQNQWPDHHSDHSFHFHLP</sequence>